<name>A0A9J5XAJ1_SOLCO</name>
<protein>
    <submittedName>
        <fullName evidence="2">Uncharacterized protein</fullName>
    </submittedName>
</protein>
<reference evidence="2 3" key="1">
    <citation type="submission" date="2020-09" db="EMBL/GenBank/DDBJ databases">
        <title>De no assembly of potato wild relative species, Solanum commersonii.</title>
        <authorList>
            <person name="Cho K."/>
        </authorList>
    </citation>
    <scope>NUCLEOTIDE SEQUENCE [LARGE SCALE GENOMIC DNA]</scope>
    <source>
        <strain evidence="2">LZ3.2</strain>
        <tissue evidence="2">Leaf</tissue>
    </source>
</reference>
<dbReference type="PANTHER" id="PTHR33054:SF12">
    <property type="entry name" value="ZINC KNUCKLE FAMILY PROTEIN"/>
    <property type="match status" value="1"/>
</dbReference>
<proteinExistence type="predicted"/>
<sequence>MESPENNYEHLKAKFIDDLPPLLAKRVRKTLSNDHGEIPYKDYTYGKLIRACTQEGINLCNELNLSRQLKTDKLKERSQLGDFCTQFDLPDTFAKSKKKKYRDSRYPNPDKPYRKKRSIYRSKKERDARKAFRKSNRFTKNRSKRDLAKINFLYTSGFESDYDYDYDFDLGFEEEIGSLDFSDSNQHNKGKNIVEENILAKPFKLDPRQGMFFVEENTLAKLFKLDPRQGMFLGLMQIVTAHKCINAKGFSATYEDRDISYTFITDPISHDINALINMKQKHVDYLQLELFSINIFDTLKSTQVQEKIKLISEQIAIDICVDHPDNTELVEFCKREIDNLLQKGLIKPSKSPWSCTAFYVNNVAERERGVPRLDEKDHKSPWTDSHTTLAYLSRKQNDTFASIAKEDNDDIKSYEKGIIVDSSIRHIAKKISVQDEDKEAMINSYLEEVKRVCFSTSLQYEKSDTSMRIETSKDAIDDIQEAQPLEATTEDTLRKAEDILRKLKEKYKL</sequence>
<evidence type="ECO:0000313" key="3">
    <source>
        <dbReference type="Proteomes" id="UP000824120"/>
    </source>
</evidence>
<evidence type="ECO:0000313" key="2">
    <source>
        <dbReference type="EMBL" id="KAG5584581.1"/>
    </source>
</evidence>
<organism evidence="2 3">
    <name type="scientific">Solanum commersonii</name>
    <name type="common">Commerson's wild potato</name>
    <name type="synonym">Commerson's nightshade</name>
    <dbReference type="NCBI Taxonomy" id="4109"/>
    <lineage>
        <taxon>Eukaryota</taxon>
        <taxon>Viridiplantae</taxon>
        <taxon>Streptophyta</taxon>
        <taxon>Embryophyta</taxon>
        <taxon>Tracheophyta</taxon>
        <taxon>Spermatophyta</taxon>
        <taxon>Magnoliopsida</taxon>
        <taxon>eudicotyledons</taxon>
        <taxon>Gunneridae</taxon>
        <taxon>Pentapetalae</taxon>
        <taxon>asterids</taxon>
        <taxon>lamiids</taxon>
        <taxon>Solanales</taxon>
        <taxon>Solanaceae</taxon>
        <taxon>Solanoideae</taxon>
        <taxon>Solaneae</taxon>
        <taxon>Solanum</taxon>
    </lineage>
</organism>
<evidence type="ECO:0000256" key="1">
    <source>
        <dbReference type="SAM" id="MobiDB-lite"/>
    </source>
</evidence>
<dbReference type="EMBL" id="JACXVP010000009">
    <property type="protein sequence ID" value="KAG5584581.1"/>
    <property type="molecule type" value="Genomic_DNA"/>
</dbReference>
<dbReference type="PANTHER" id="PTHR33054">
    <property type="entry name" value="CCHC-TYPE DOMAIN-CONTAINING PROTEIN"/>
    <property type="match status" value="1"/>
</dbReference>
<dbReference type="AlphaFoldDB" id="A0A9J5XAJ1"/>
<dbReference type="Proteomes" id="UP000824120">
    <property type="component" value="Chromosome 9"/>
</dbReference>
<accession>A0A9J5XAJ1</accession>
<keyword evidence="3" id="KW-1185">Reference proteome</keyword>
<gene>
    <name evidence="2" type="ORF">H5410_045015</name>
</gene>
<feature type="region of interest" description="Disordered" evidence="1">
    <location>
        <begin position="96"/>
        <end position="128"/>
    </location>
</feature>
<comment type="caution">
    <text evidence="2">The sequence shown here is derived from an EMBL/GenBank/DDBJ whole genome shotgun (WGS) entry which is preliminary data.</text>
</comment>